<organism evidence="2 3">
    <name type="scientific">Agrocybe chaxingu</name>
    <dbReference type="NCBI Taxonomy" id="84603"/>
    <lineage>
        <taxon>Eukaryota</taxon>
        <taxon>Fungi</taxon>
        <taxon>Dikarya</taxon>
        <taxon>Basidiomycota</taxon>
        <taxon>Agaricomycotina</taxon>
        <taxon>Agaricomycetes</taxon>
        <taxon>Agaricomycetidae</taxon>
        <taxon>Agaricales</taxon>
        <taxon>Agaricineae</taxon>
        <taxon>Strophariaceae</taxon>
        <taxon>Agrocybe</taxon>
    </lineage>
</organism>
<evidence type="ECO:0000256" key="1">
    <source>
        <dbReference type="SAM" id="MobiDB-lite"/>
    </source>
</evidence>
<proteinExistence type="predicted"/>
<keyword evidence="3" id="KW-1185">Reference proteome</keyword>
<feature type="region of interest" description="Disordered" evidence="1">
    <location>
        <begin position="1"/>
        <end position="38"/>
    </location>
</feature>
<dbReference type="Proteomes" id="UP001148786">
    <property type="component" value="Unassembled WGS sequence"/>
</dbReference>
<feature type="region of interest" description="Disordered" evidence="1">
    <location>
        <begin position="83"/>
        <end position="106"/>
    </location>
</feature>
<gene>
    <name evidence="2" type="ORF">NLJ89_g9515</name>
</gene>
<sequence>MSTPSKLRTRHSLGLRRSLADTEHESEEEDDYDETEDEDWFTLGINNDTKRHSLQMEMLKGIPASRADLALLLKRVYDKLESQSMEVRDIADNNDEDGENLGPKRR</sequence>
<name>A0A9W8K0F4_9AGAR</name>
<feature type="compositionally biased region" description="Acidic residues" evidence="1">
    <location>
        <begin position="24"/>
        <end position="38"/>
    </location>
</feature>
<comment type="caution">
    <text evidence="2">The sequence shown here is derived from an EMBL/GenBank/DDBJ whole genome shotgun (WGS) entry which is preliminary data.</text>
</comment>
<evidence type="ECO:0000313" key="3">
    <source>
        <dbReference type="Proteomes" id="UP001148786"/>
    </source>
</evidence>
<evidence type="ECO:0000313" key="2">
    <source>
        <dbReference type="EMBL" id="KAJ3501049.1"/>
    </source>
</evidence>
<accession>A0A9W8K0F4</accession>
<protein>
    <submittedName>
        <fullName evidence="2">Uncharacterized protein</fullName>
    </submittedName>
</protein>
<dbReference type="EMBL" id="JANKHO010001499">
    <property type="protein sequence ID" value="KAJ3501049.1"/>
    <property type="molecule type" value="Genomic_DNA"/>
</dbReference>
<reference evidence="2" key="1">
    <citation type="submission" date="2022-07" db="EMBL/GenBank/DDBJ databases">
        <title>Genome Sequence of Agrocybe chaxingu.</title>
        <authorList>
            <person name="Buettner E."/>
        </authorList>
    </citation>
    <scope>NUCLEOTIDE SEQUENCE</scope>
    <source>
        <strain evidence="2">MP-N11</strain>
    </source>
</reference>
<dbReference type="AlphaFoldDB" id="A0A9W8K0F4"/>